<feature type="domain" description="YdbS-like PH" evidence="3">
    <location>
        <begin position="99"/>
        <end position="178"/>
    </location>
</feature>
<feature type="transmembrane region" description="Helical" evidence="2">
    <location>
        <begin position="254"/>
        <end position="275"/>
    </location>
</feature>
<evidence type="ECO:0000256" key="1">
    <source>
        <dbReference type="SAM" id="MobiDB-lite"/>
    </source>
</evidence>
<dbReference type="Proteomes" id="UP000319213">
    <property type="component" value="Unassembled WGS sequence"/>
</dbReference>
<proteinExistence type="predicted"/>
<sequence>MSTPYHETGSGPALPHPPAPGAPGPGGPPGAPVHPQAPVPVLPPARLSPRVLLIDPLRTLRSLLLPLVGVLFVGGFSPRSFLWAALGVVLTIIYTTVRWATFTYQVVGDRLELRRSLIGRSIRTIPLDRIRGVDVSTPPLHRLLGLAVLRIDTGASGEESQEGELNALTVADAERVRTVLLRRAAEVHAADGQATAPAAEPGAEGTAVPVAPATPPPGAPEAQAAAPYGEPPAPPEHTLARVPRRWLLYGPLSGAYLLTPFALVAGAIGVAFQAAEEFGISASTARSIGEWLLAHPYLLIGAAVVLVLAMPVVGGLTYAVLHWEFTLRRRDGFLVAERGLIDRRSVSLEIARIRGYELLEGLGERLAGVARLRALVTGLGDARTRGQLLPVTPRRYALGVAAEAVWPFTGDLEPHPRAALRRRLFRAVAPWAALAVAGFATGWPVVAWPAVVLAVLGVPLGIDRYRALGHTFDGEHLAVRSGSLRRVQAHLEGRAVVGWTIRQSWFQRRSRLVTVVAGVGAGGGGYSAVDAGEDQGVEFIARVTPDWIRPFRAEGERAPAAGRAATDATPPEAAG</sequence>
<dbReference type="EMBL" id="VFPQ01000001">
    <property type="protein sequence ID" value="TQM74655.1"/>
    <property type="molecule type" value="Genomic_DNA"/>
</dbReference>
<feature type="transmembrane region" description="Helical" evidence="2">
    <location>
        <begin position="295"/>
        <end position="321"/>
    </location>
</feature>
<keyword evidence="2" id="KW-1133">Transmembrane helix</keyword>
<feature type="region of interest" description="Disordered" evidence="1">
    <location>
        <begin position="191"/>
        <end position="234"/>
    </location>
</feature>
<evidence type="ECO:0000259" key="3">
    <source>
        <dbReference type="Pfam" id="PF03703"/>
    </source>
</evidence>
<feature type="compositionally biased region" description="Low complexity" evidence="1">
    <location>
        <begin position="194"/>
        <end position="211"/>
    </location>
</feature>
<dbReference type="InterPro" id="IPR005182">
    <property type="entry name" value="YdbS-like_PH"/>
</dbReference>
<feature type="region of interest" description="Disordered" evidence="1">
    <location>
        <begin position="554"/>
        <end position="575"/>
    </location>
</feature>
<dbReference type="AlphaFoldDB" id="A0A543IVP3"/>
<protein>
    <submittedName>
        <fullName evidence="4">Putative membrane protein</fullName>
    </submittedName>
</protein>
<dbReference type="PANTHER" id="PTHR34473">
    <property type="entry name" value="UPF0699 TRANSMEMBRANE PROTEIN YDBS"/>
    <property type="match status" value="1"/>
</dbReference>
<keyword evidence="2" id="KW-0472">Membrane</keyword>
<feature type="domain" description="YdbS-like PH" evidence="3">
    <location>
        <begin position="465"/>
        <end position="528"/>
    </location>
</feature>
<dbReference type="PANTHER" id="PTHR34473:SF2">
    <property type="entry name" value="UPF0699 TRANSMEMBRANE PROTEIN YDBT"/>
    <property type="match status" value="1"/>
</dbReference>
<evidence type="ECO:0000313" key="4">
    <source>
        <dbReference type="EMBL" id="TQM74655.1"/>
    </source>
</evidence>
<keyword evidence="2" id="KW-0812">Transmembrane</keyword>
<accession>A0A543IVP3</accession>
<comment type="caution">
    <text evidence="4">The sequence shown here is derived from an EMBL/GenBank/DDBJ whole genome shotgun (WGS) entry which is preliminary data.</text>
</comment>
<dbReference type="InterPro" id="IPR014529">
    <property type="entry name" value="UCP026631"/>
</dbReference>
<feature type="region of interest" description="Disordered" evidence="1">
    <location>
        <begin position="1"/>
        <end position="38"/>
    </location>
</feature>
<dbReference type="PIRSF" id="PIRSF026631">
    <property type="entry name" value="UCP026631"/>
    <property type="match status" value="1"/>
</dbReference>
<gene>
    <name evidence="4" type="ORF">FHX40_1336</name>
</gene>
<feature type="transmembrane region" description="Helical" evidence="2">
    <location>
        <begin position="82"/>
        <end position="107"/>
    </location>
</feature>
<evidence type="ECO:0000313" key="5">
    <source>
        <dbReference type="Proteomes" id="UP000319213"/>
    </source>
</evidence>
<dbReference type="Pfam" id="PF03703">
    <property type="entry name" value="bPH_2"/>
    <property type="match status" value="2"/>
</dbReference>
<evidence type="ECO:0000256" key="2">
    <source>
        <dbReference type="SAM" id="Phobius"/>
    </source>
</evidence>
<keyword evidence="5" id="KW-1185">Reference proteome</keyword>
<dbReference type="RefSeq" id="WP_229788634.1">
    <property type="nucleotide sequence ID" value="NZ_BMPV01000003.1"/>
</dbReference>
<reference evidence="4 5" key="1">
    <citation type="submission" date="2019-06" db="EMBL/GenBank/DDBJ databases">
        <title>Sequencing the genomes of 1000 actinobacteria strains.</title>
        <authorList>
            <person name="Klenk H.-P."/>
        </authorList>
    </citation>
    <scope>NUCLEOTIDE SEQUENCE [LARGE SCALE GENOMIC DNA]</scope>
    <source>
        <strain evidence="4 5">DSM 43186</strain>
    </source>
</reference>
<feature type="compositionally biased region" description="Low complexity" evidence="1">
    <location>
        <begin position="558"/>
        <end position="575"/>
    </location>
</feature>
<organism evidence="4 5">
    <name type="scientific">Thermopolyspora flexuosa</name>
    <dbReference type="NCBI Taxonomy" id="103836"/>
    <lineage>
        <taxon>Bacteria</taxon>
        <taxon>Bacillati</taxon>
        <taxon>Actinomycetota</taxon>
        <taxon>Actinomycetes</taxon>
        <taxon>Streptosporangiales</taxon>
        <taxon>Streptosporangiaceae</taxon>
        <taxon>Thermopolyspora</taxon>
    </lineage>
</organism>
<feature type="compositionally biased region" description="Pro residues" evidence="1">
    <location>
        <begin position="14"/>
        <end position="38"/>
    </location>
</feature>
<name>A0A543IVP3_9ACTN</name>